<comment type="pathway">
    <text evidence="3">Amino-acid biosynthesis; ergothioneine biosynthesis.</text>
</comment>
<dbReference type="InterPro" id="IPR024775">
    <property type="entry name" value="DinB-like"/>
</dbReference>
<name>A0ABU1GSJ1_9GAMM</name>
<dbReference type="Proteomes" id="UP001269375">
    <property type="component" value="Unassembled WGS sequence"/>
</dbReference>
<dbReference type="InterPro" id="IPR042095">
    <property type="entry name" value="SUMF_sf"/>
</dbReference>
<proteinExistence type="predicted"/>
<keyword evidence="2" id="KW-0408">Iron</keyword>
<evidence type="ECO:0000313" key="7">
    <source>
        <dbReference type="Proteomes" id="UP001269375"/>
    </source>
</evidence>
<dbReference type="SUPFAM" id="SSF56436">
    <property type="entry name" value="C-type lectin-like"/>
    <property type="match status" value="1"/>
</dbReference>
<reference evidence="6 7" key="1">
    <citation type="submission" date="2023-04" db="EMBL/GenBank/DDBJ databases">
        <title>A long-awaited taxogenomic arrangement of the family Halomonadaceae.</title>
        <authorList>
            <person name="De La Haba R."/>
            <person name="Chuvochina M."/>
            <person name="Wittouck S."/>
            <person name="Arahal D.R."/>
            <person name="Sanchez-Porro C."/>
            <person name="Hugenholtz P."/>
            <person name="Ventosa A."/>
        </authorList>
    </citation>
    <scope>NUCLEOTIDE SEQUENCE [LARGE SCALE GENOMIC DNA]</scope>
    <source>
        <strain evidence="6 7">DSM 22428</strain>
    </source>
</reference>
<keyword evidence="7" id="KW-1185">Reference proteome</keyword>
<dbReference type="InterPro" id="IPR005532">
    <property type="entry name" value="SUMF_dom"/>
</dbReference>
<dbReference type="Pfam" id="PF12867">
    <property type="entry name" value="DinB_2"/>
    <property type="match status" value="1"/>
</dbReference>
<dbReference type="Pfam" id="PF03781">
    <property type="entry name" value="FGE-sulfatase"/>
    <property type="match status" value="1"/>
</dbReference>
<keyword evidence="1" id="KW-0560">Oxidoreductase</keyword>
<evidence type="ECO:0000256" key="3">
    <source>
        <dbReference type="ARBA" id="ARBA00037882"/>
    </source>
</evidence>
<dbReference type="PANTHER" id="PTHR23150">
    <property type="entry name" value="SULFATASE MODIFYING FACTOR 1, 2"/>
    <property type="match status" value="1"/>
</dbReference>
<dbReference type="InterPro" id="IPR017806">
    <property type="entry name" value="EgtB"/>
</dbReference>
<feature type="domain" description="DinB-like" evidence="5">
    <location>
        <begin position="25"/>
        <end position="158"/>
    </location>
</feature>
<dbReference type="RefSeq" id="WP_251592899.1">
    <property type="nucleotide sequence ID" value="NZ_JAMLJI010000002.1"/>
</dbReference>
<gene>
    <name evidence="6" type="primary">egtB</name>
    <name evidence="6" type="ORF">QC825_01795</name>
</gene>
<sequence>MEHLGSTRPTSSEAQARSKPWLARYQHVRATTEALCEPLEHEDYVIQSMPDVSPPKWHLAHVSWFFEAFLLKPYLSGYTPLDPAFDYLFNSYYETHGEPFPRPKRGLMSRPSVEDVQRFRAHVDEAMTRLLSAPPPEQLDELLTRLELGLHHEQQHQELLVMDIKHILAQNPLHPVYAPNAAPASRVPAPALEWVRFPEGVRQIGRMPGDGFTFDCETPRHRVYQHGFELANRPVTNAEYMAFMADGGYQRTELWLTEGFHGLDQQPQHAPLYWVCRDGRWHHMTLGGLTPVDPEAPVCHISFFEADAYARWAGCRLPTEAEWEIAAQDEPVNGQFMDAGHYQPRAQPINGTFSQLFGGVWEWTGSAFRPYPGFTPLPGTLGEYNGKFMANQMVLRGGCCATPEGHIRASYRNFFPTSARWPFTGVRLARDA</sequence>
<dbReference type="PANTHER" id="PTHR23150:SF36">
    <property type="entry name" value="HERCYNINE OXYGENASE"/>
    <property type="match status" value="1"/>
</dbReference>
<evidence type="ECO:0000256" key="2">
    <source>
        <dbReference type="ARBA" id="ARBA00023004"/>
    </source>
</evidence>
<dbReference type="InterPro" id="IPR016187">
    <property type="entry name" value="CTDL_fold"/>
</dbReference>
<dbReference type="Gene3D" id="3.90.1580.10">
    <property type="entry name" value="paralog of FGE (formylglycine-generating enzyme)"/>
    <property type="match status" value="1"/>
</dbReference>
<dbReference type="NCBIfam" id="TIGR03440">
    <property type="entry name" value="egtB_TIGR03440"/>
    <property type="match status" value="1"/>
</dbReference>
<dbReference type="EMBL" id="JARWAO010000001">
    <property type="protein sequence ID" value="MDR5894805.1"/>
    <property type="molecule type" value="Genomic_DNA"/>
</dbReference>
<dbReference type="InterPro" id="IPR051043">
    <property type="entry name" value="Sulfatase_Mod_Factor_Kinase"/>
</dbReference>
<dbReference type="SUPFAM" id="SSF109854">
    <property type="entry name" value="DinB/YfiT-like putative metalloenzymes"/>
    <property type="match status" value="1"/>
</dbReference>
<evidence type="ECO:0000313" key="6">
    <source>
        <dbReference type="EMBL" id="MDR5894805.1"/>
    </source>
</evidence>
<evidence type="ECO:0000256" key="1">
    <source>
        <dbReference type="ARBA" id="ARBA00023002"/>
    </source>
</evidence>
<feature type="domain" description="Sulfatase-modifying factor enzyme-like" evidence="4">
    <location>
        <begin position="193"/>
        <end position="430"/>
    </location>
</feature>
<accession>A0ABU1GSJ1</accession>
<evidence type="ECO:0000259" key="5">
    <source>
        <dbReference type="Pfam" id="PF12867"/>
    </source>
</evidence>
<organism evidence="6 7">
    <name type="scientific">Larsenimonas suaedae</name>
    <dbReference type="NCBI Taxonomy" id="1851019"/>
    <lineage>
        <taxon>Bacteria</taxon>
        <taxon>Pseudomonadati</taxon>
        <taxon>Pseudomonadota</taxon>
        <taxon>Gammaproteobacteria</taxon>
        <taxon>Oceanospirillales</taxon>
        <taxon>Halomonadaceae</taxon>
        <taxon>Larsenimonas</taxon>
    </lineage>
</organism>
<evidence type="ECO:0000259" key="4">
    <source>
        <dbReference type="Pfam" id="PF03781"/>
    </source>
</evidence>
<protein>
    <submittedName>
        <fullName evidence="6">Ergothioneine biosynthesis protein EgtB</fullName>
    </submittedName>
</protein>
<comment type="caution">
    <text evidence="6">The sequence shown here is derived from an EMBL/GenBank/DDBJ whole genome shotgun (WGS) entry which is preliminary data.</text>
</comment>
<dbReference type="InterPro" id="IPR034660">
    <property type="entry name" value="DinB/YfiT-like"/>
</dbReference>